<reference evidence="1 2" key="1">
    <citation type="submission" date="2015-06" db="EMBL/GenBank/DDBJ databases">
        <title>Draft genome of the ant-associated black yeast Phialophora attae CBS 131958.</title>
        <authorList>
            <person name="Moreno L.F."/>
            <person name="Stielow B.J."/>
            <person name="de Hoog S."/>
            <person name="Vicente V.A."/>
            <person name="Weiss V.A."/>
            <person name="de Vries M."/>
            <person name="Cruz L.M."/>
            <person name="Souza E.M."/>
        </authorList>
    </citation>
    <scope>NUCLEOTIDE SEQUENCE [LARGE SCALE GENOMIC DNA]</scope>
    <source>
        <strain evidence="1 2">CBS 131958</strain>
    </source>
</reference>
<proteinExistence type="predicted"/>
<organism evidence="1 2">
    <name type="scientific">Cyphellophora attinorum</name>
    <dbReference type="NCBI Taxonomy" id="1664694"/>
    <lineage>
        <taxon>Eukaryota</taxon>
        <taxon>Fungi</taxon>
        <taxon>Dikarya</taxon>
        <taxon>Ascomycota</taxon>
        <taxon>Pezizomycotina</taxon>
        <taxon>Eurotiomycetes</taxon>
        <taxon>Chaetothyriomycetidae</taxon>
        <taxon>Chaetothyriales</taxon>
        <taxon>Cyphellophoraceae</taxon>
        <taxon>Cyphellophora</taxon>
    </lineage>
</organism>
<dbReference type="AlphaFoldDB" id="A0A0N1P4G2"/>
<evidence type="ECO:0000313" key="1">
    <source>
        <dbReference type="EMBL" id="KPI45644.1"/>
    </source>
</evidence>
<dbReference type="VEuPathDB" id="FungiDB:AB675_931"/>
<dbReference type="Proteomes" id="UP000038010">
    <property type="component" value="Unassembled WGS sequence"/>
</dbReference>
<sequence length="114" mass="12749">MQIPTAYHIQLPLHAFIKMPALPGPNSPQTPYSKGARSLRSIALHQTSQKLLDPRSSVRHAHDIYSSLPPSVQKDLFVWLLFKARWAEGTKDELELLRQLEQAVIAAGFGPRAV</sequence>
<accession>A0A0N1P4G2</accession>
<comment type="caution">
    <text evidence="1">The sequence shown here is derived from an EMBL/GenBank/DDBJ whole genome shotgun (WGS) entry which is preliminary data.</text>
</comment>
<name>A0A0N1P4G2_9EURO</name>
<dbReference type="RefSeq" id="XP_018005607.1">
    <property type="nucleotide sequence ID" value="XM_018149843.1"/>
</dbReference>
<protein>
    <submittedName>
        <fullName evidence="1">Uncharacterized protein</fullName>
    </submittedName>
</protein>
<keyword evidence="2" id="KW-1185">Reference proteome</keyword>
<dbReference type="EMBL" id="LFJN01000001">
    <property type="protein sequence ID" value="KPI45644.1"/>
    <property type="molecule type" value="Genomic_DNA"/>
</dbReference>
<evidence type="ECO:0000313" key="2">
    <source>
        <dbReference type="Proteomes" id="UP000038010"/>
    </source>
</evidence>
<gene>
    <name evidence="1" type="ORF">AB675_931</name>
</gene>
<dbReference type="GeneID" id="28741712"/>